<evidence type="ECO:0000259" key="2">
    <source>
        <dbReference type="Pfam" id="PF16221"/>
    </source>
</evidence>
<name>A0A975EYS3_9SPIR</name>
<dbReference type="Pfam" id="PF16254">
    <property type="entry name" value="DUF4910"/>
    <property type="match status" value="1"/>
</dbReference>
<dbReference type="InterPro" id="IPR032589">
    <property type="entry name" value="DUF4910"/>
</dbReference>
<dbReference type="AlphaFoldDB" id="A0A975EYS3"/>
<dbReference type="Proteomes" id="UP000671995">
    <property type="component" value="Chromosome"/>
</dbReference>
<feature type="domain" description="DUF2172" evidence="1">
    <location>
        <begin position="59"/>
        <end position="149"/>
    </location>
</feature>
<evidence type="ECO:0000313" key="5">
    <source>
        <dbReference type="Proteomes" id="UP000671995"/>
    </source>
</evidence>
<dbReference type="PIRSF" id="PIRSF015244">
    <property type="entry name" value="UCP015244"/>
    <property type="match status" value="1"/>
</dbReference>
<dbReference type="RefSeq" id="WP_210118083.1">
    <property type="nucleotide sequence ID" value="NZ_CP054257.1"/>
</dbReference>
<evidence type="ECO:0000313" key="4">
    <source>
        <dbReference type="EMBL" id="QTQ11288.1"/>
    </source>
</evidence>
<dbReference type="Gene3D" id="3.40.630.10">
    <property type="entry name" value="Zn peptidases"/>
    <property type="match status" value="1"/>
</dbReference>
<dbReference type="Gene3D" id="1.10.10.10">
    <property type="entry name" value="Winged helix-like DNA-binding domain superfamily/Winged helix DNA-binding domain"/>
    <property type="match status" value="1"/>
</dbReference>
<feature type="domain" description="UCP01524 winged helix-turn-helix" evidence="2">
    <location>
        <begin position="356"/>
        <end position="428"/>
    </location>
</feature>
<proteinExistence type="predicted"/>
<dbReference type="InterPro" id="IPR036388">
    <property type="entry name" value="WH-like_DNA-bd_sf"/>
</dbReference>
<dbReference type="InterPro" id="IPR012353">
    <property type="entry name" value="UCP015244"/>
</dbReference>
<dbReference type="InterPro" id="IPR032610">
    <property type="entry name" value="DUF2172"/>
</dbReference>
<gene>
    <name evidence="4" type="ORF">HRI96_03200</name>
</gene>
<dbReference type="EMBL" id="CP054257">
    <property type="protein sequence ID" value="QTQ11288.1"/>
    <property type="molecule type" value="Genomic_DNA"/>
</dbReference>
<reference evidence="4" key="2">
    <citation type="journal article" date="2021" name="Microbiol. Resour. Announc.">
        <title>Complete Genome Sequences of Three Human Oral Treponema parvum Isolates.</title>
        <authorList>
            <person name="Zeng H."/>
            <person name="Watt R.M."/>
        </authorList>
    </citation>
    <scope>NUCLEOTIDE SEQUENCE</scope>
    <source>
        <strain evidence="4">ATCC 700773</strain>
    </source>
</reference>
<evidence type="ECO:0000259" key="3">
    <source>
        <dbReference type="Pfam" id="PF16254"/>
    </source>
</evidence>
<accession>A0A975EYS3</accession>
<dbReference type="InterPro" id="IPR032622">
    <property type="entry name" value="UCP01524_HTH"/>
</dbReference>
<dbReference type="SUPFAM" id="SSF53187">
    <property type="entry name" value="Zn-dependent exopeptidases"/>
    <property type="match status" value="1"/>
</dbReference>
<dbReference type="Pfam" id="PF16221">
    <property type="entry name" value="HTH_47"/>
    <property type="match status" value="1"/>
</dbReference>
<sequence>MKEGEKAYDIAVRIFPICRSITGNGVRQTLQILKEYLPEIEIKEVSSGTKCFDWTIPKEWNISDAYIEKSDGSRILDFKDNNLHVIGYSTPVDKYVTLAELKSVVYTQADQPDVIPYITSYYKERYGFCMSQKQKDSLEEDNYHIVIKSSLNENGSLTYGECIISGGSKKEILISTYICHPSMANNECSGPAVSVILANSIKKMIEEKKLNKYTFRFLFIPETIGSIMYLSSHLEYLKQNVISGFNLTCVGDDRTYSFVHTRYADTITDRLLENVLSFHYPDYKAYSFLERGSDERQYNSPGVDLPICTFSRSLFRKYPEYHTSADNLGLISPAGLQGSYDVIMKCIIALEYNEKYRINCFCEPQLGKRGLYPTVSQKGTYDAVKALTDFIAYADGRNDLIDISNIIKCPCEEIIEYIIKLLNAKLLHKEEGF</sequence>
<dbReference type="Pfam" id="PF09940">
    <property type="entry name" value="DUF2172"/>
    <property type="match status" value="1"/>
</dbReference>
<organism evidence="4 5">
    <name type="scientific">Treponema parvum</name>
    <dbReference type="NCBI Taxonomy" id="138851"/>
    <lineage>
        <taxon>Bacteria</taxon>
        <taxon>Pseudomonadati</taxon>
        <taxon>Spirochaetota</taxon>
        <taxon>Spirochaetia</taxon>
        <taxon>Spirochaetales</taxon>
        <taxon>Treponemataceae</taxon>
        <taxon>Treponema</taxon>
    </lineage>
</organism>
<feature type="domain" description="DUF4910" evidence="3">
    <location>
        <begin position="8"/>
        <end position="353"/>
    </location>
</feature>
<evidence type="ECO:0000259" key="1">
    <source>
        <dbReference type="Pfam" id="PF09940"/>
    </source>
</evidence>
<dbReference type="Gene3D" id="3.50.30.90">
    <property type="match status" value="1"/>
</dbReference>
<protein>
    <submittedName>
        <fullName evidence="4">DUF4910 domain-containing protein</fullName>
    </submittedName>
</protein>
<reference evidence="4" key="1">
    <citation type="submission" date="2020-05" db="EMBL/GenBank/DDBJ databases">
        <authorList>
            <person name="Zeng H."/>
            <person name="Chan Y.K."/>
            <person name="Watt R.M."/>
        </authorList>
    </citation>
    <scope>NUCLEOTIDE SEQUENCE</scope>
    <source>
        <strain evidence="4">ATCC 700773</strain>
    </source>
</reference>